<dbReference type="STRING" id="360807.ERS852392_00017"/>
<dbReference type="Pfam" id="PF18964">
    <property type="entry name" value="DUF5704"/>
    <property type="match status" value="1"/>
</dbReference>
<keyword evidence="1" id="KW-1133">Transmembrane helix</keyword>
<evidence type="ECO:0000256" key="1">
    <source>
        <dbReference type="SAM" id="Phobius"/>
    </source>
</evidence>
<dbReference type="InterPro" id="IPR043759">
    <property type="entry name" value="DUF5704"/>
</dbReference>
<gene>
    <name evidence="3" type="ORF">RIL183_25901</name>
</gene>
<evidence type="ECO:0000259" key="2">
    <source>
        <dbReference type="Pfam" id="PF18964"/>
    </source>
</evidence>
<keyword evidence="1" id="KW-0472">Membrane</keyword>
<protein>
    <recommendedName>
        <fullName evidence="2">DUF5704 domain-containing protein</fullName>
    </recommendedName>
</protein>
<accession>A0A0M6WUD5</accession>
<keyword evidence="4" id="KW-1185">Reference proteome</keyword>
<name>A0A0M6WUD5_9FIRM</name>
<evidence type="ECO:0000313" key="3">
    <source>
        <dbReference type="EMBL" id="CRL40337.1"/>
    </source>
</evidence>
<reference evidence="4" key="1">
    <citation type="submission" date="2015-05" db="EMBL/GenBank/DDBJ databases">
        <authorList>
            <consortium name="Pathogen Informatics"/>
        </authorList>
    </citation>
    <scope>NUCLEOTIDE SEQUENCE [LARGE SCALE GENOMIC DNA]</scope>
    <source>
        <strain evidence="4">L1-83</strain>
    </source>
</reference>
<sequence length="889" mass="99858">MFPIRKQKYNKKRFPIGIILIIFLLNLYFGSKMNIYAASIPFEGEGIAFDSEGNLWMVTHDKAAVTGIRYTTLGWTIKRYNSPIAGNQSVRVKLETYCPDKVDPNNPEYLYGYFVIHKERIFQSINSAYPEWAQELYTNGGTVYLDGIMTVTQNGVKQGSMSEGGALSGEVYTTYSGIAGARNWRDKEGLKSHFDKSVYFPANPGMIEAPVEGDENVEAVTVTSGINMDNLSSVNRLWISSDEFNVSRAIPSSECVSIGGSLQKYYYQAIYEHHYGTRAVPVTASVTYTLTWNDGRTHREQVTVTKSVEVPREYSYWKIRTINLCYLKNAEVRNGALPDGNVRLENLYYPNVTVQKNTDSMTLPEATVAVDGGVIAGGTTKPAIPDGNILPLVDNKIGKIIVKNDVFSIDGEIWMNGAACEEKTPEPVTLSDERKQSVQKNDIQIPGATANQIYESVGTAEYASYFSGGIANNATVPDINPVAVHTPVVCVGMSADGIAFNQQIIPTKYKSLILGRTFTVSVGTVGTHLGEKGYGIRDYRKYVKARQVRFPFPVVSDGRQIAADSWITILSESAEFLLPVSVPEGDYDISYRLIAINAEKNTTEQEYANTDKNNYIATGSVRVTVIGRLYDFCVTNVIDYPRWERVFWKEGKTARTDTVYFSGTNNLNGIRQRKPDSLYLVPLIKGSHPYDSSIHAPGLGYRMEFSVRTIGSMWHAEDSVELVPTYYYMERDGSSLRQVNLYRKDDLQEFYLPVSLKAEDRTITAEGMQTWRGSYQIPADVYIANAEVDLADYVAQKKGRIRQKDPVFLRDGYLIVYFSIQTVKEGKPHLDYENRQNVNNGYCDMWKTEGYQTVRVDSEGHVFSFQEGMVFVFDQKKNMHTDYTSVGTH</sequence>
<feature type="domain" description="DUF5704" evidence="2">
    <location>
        <begin position="244"/>
        <end position="405"/>
    </location>
</feature>
<organism evidence="3 4">
    <name type="scientific">Roseburia inulinivorans</name>
    <dbReference type="NCBI Taxonomy" id="360807"/>
    <lineage>
        <taxon>Bacteria</taxon>
        <taxon>Bacillati</taxon>
        <taxon>Bacillota</taxon>
        <taxon>Clostridia</taxon>
        <taxon>Lachnospirales</taxon>
        <taxon>Lachnospiraceae</taxon>
        <taxon>Roseburia</taxon>
    </lineage>
</organism>
<dbReference type="AlphaFoldDB" id="A0A0M6WUD5"/>
<dbReference type="Proteomes" id="UP000049828">
    <property type="component" value="Unassembled WGS sequence"/>
</dbReference>
<keyword evidence="1" id="KW-0812">Transmembrane</keyword>
<feature type="transmembrane region" description="Helical" evidence="1">
    <location>
        <begin position="12"/>
        <end position="29"/>
    </location>
</feature>
<dbReference type="EMBL" id="CVRS01000081">
    <property type="protein sequence ID" value="CRL40337.1"/>
    <property type="molecule type" value="Genomic_DNA"/>
</dbReference>
<evidence type="ECO:0000313" key="4">
    <source>
        <dbReference type="Proteomes" id="UP000049828"/>
    </source>
</evidence>
<proteinExistence type="predicted"/>